<dbReference type="GO" id="GO:0009887">
    <property type="term" value="P:animal organ morphogenesis"/>
    <property type="evidence" value="ECO:0007669"/>
    <property type="project" value="UniProtKB-ARBA"/>
</dbReference>
<proteinExistence type="predicted"/>
<dbReference type="Pfam" id="PF00373">
    <property type="entry name" value="FERM_M"/>
    <property type="match status" value="1"/>
</dbReference>
<dbReference type="Pfam" id="PF00595">
    <property type="entry name" value="PDZ"/>
    <property type="match status" value="1"/>
</dbReference>
<dbReference type="InterPro" id="IPR019748">
    <property type="entry name" value="FERM_central"/>
</dbReference>
<dbReference type="Gene3D" id="1.20.80.10">
    <property type="match status" value="1"/>
</dbReference>
<dbReference type="SUPFAM" id="SSF50729">
    <property type="entry name" value="PH domain-like"/>
    <property type="match status" value="1"/>
</dbReference>
<dbReference type="Gene3D" id="2.30.29.30">
    <property type="entry name" value="Pleckstrin-homology domain (PH domain)/Phosphotyrosine-binding domain (PTB)"/>
    <property type="match status" value="1"/>
</dbReference>
<dbReference type="InterPro" id="IPR035963">
    <property type="entry name" value="FERM_2"/>
</dbReference>
<organism evidence="4">
    <name type="scientific">Lepeophtheirus salmonis</name>
    <name type="common">Salmon louse</name>
    <name type="synonym">Caligus salmonis</name>
    <dbReference type="NCBI Taxonomy" id="72036"/>
    <lineage>
        <taxon>Eukaryota</taxon>
        <taxon>Metazoa</taxon>
        <taxon>Ecdysozoa</taxon>
        <taxon>Arthropoda</taxon>
        <taxon>Crustacea</taxon>
        <taxon>Multicrustacea</taxon>
        <taxon>Hexanauplia</taxon>
        <taxon>Copepoda</taxon>
        <taxon>Siphonostomatoida</taxon>
        <taxon>Caligidae</taxon>
        <taxon>Lepeophtheirus</taxon>
    </lineage>
</organism>
<dbReference type="Gene3D" id="1.10.510.10">
    <property type="entry name" value="Transferase(Phosphotransferase) domain 1"/>
    <property type="match status" value="1"/>
</dbReference>
<dbReference type="Pfam" id="PF09380">
    <property type="entry name" value="FERM_C"/>
    <property type="match status" value="1"/>
</dbReference>
<dbReference type="InterPro" id="IPR019749">
    <property type="entry name" value="Band_41_domain"/>
</dbReference>
<dbReference type="InterPro" id="IPR052074">
    <property type="entry name" value="NonRcpt_TyrProt_Phosphatase"/>
</dbReference>
<name>A0A0K2T1N1_LEPSM</name>
<evidence type="ECO:0000256" key="1">
    <source>
        <dbReference type="SAM" id="MobiDB-lite"/>
    </source>
</evidence>
<dbReference type="AlphaFoldDB" id="A0A0K2T1N1"/>
<feature type="compositionally biased region" description="Polar residues" evidence="1">
    <location>
        <begin position="659"/>
        <end position="671"/>
    </location>
</feature>
<evidence type="ECO:0000259" key="2">
    <source>
        <dbReference type="PROSITE" id="PS50057"/>
    </source>
</evidence>
<feature type="region of interest" description="Disordered" evidence="1">
    <location>
        <begin position="659"/>
        <end position="695"/>
    </location>
</feature>
<dbReference type="GO" id="GO:0071944">
    <property type="term" value="C:cell periphery"/>
    <property type="evidence" value="ECO:0007669"/>
    <property type="project" value="UniProtKB-ARBA"/>
</dbReference>
<dbReference type="InterPro" id="IPR011993">
    <property type="entry name" value="PH-like_dom_sf"/>
</dbReference>
<feature type="domain" description="PDZ" evidence="3">
    <location>
        <begin position="928"/>
        <end position="1008"/>
    </location>
</feature>
<reference evidence="4" key="1">
    <citation type="submission" date="2014-05" db="EMBL/GenBank/DDBJ databases">
        <authorList>
            <person name="Chronopoulou M."/>
        </authorList>
    </citation>
    <scope>NUCLEOTIDE SEQUENCE</scope>
    <source>
        <tissue evidence="4">Whole organism</tissue>
    </source>
</reference>
<keyword evidence="4" id="KW-0675">Receptor</keyword>
<dbReference type="SUPFAM" id="SSF50156">
    <property type="entry name" value="PDZ domain-like"/>
    <property type="match status" value="1"/>
</dbReference>
<dbReference type="PROSITE" id="PS50106">
    <property type="entry name" value="PDZ"/>
    <property type="match status" value="1"/>
</dbReference>
<dbReference type="EMBL" id="HACA01002546">
    <property type="protein sequence ID" value="CDW19907.1"/>
    <property type="molecule type" value="Transcribed_RNA"/>
</dbReference>
<dbReference type="PANTHER" id="PTHR46900:SF2">
    <property type="entry name" value="TYROSINE-PROTEIN PHOSPHATASE NON-RECEPTOR TYPE 13"/>
    <property type="match status" value="1"/>
</dbReference>
<dbReference type="SMART" id="SM00228">
    <property type="entry name" value="PDZ"/>
    <property type="match status" value="1"/>
</dbReference>
<protein>
    <submittedName>
        <fullName evidence="4">Tyrosineprotein phosphatase nonreceptor type 13like [Maylandia zebra]</fullName>
    </submittedName>
</protein>
<dbReference type="InterPro" id="IPR036034">
    <property type="entry name" value="PDZ_sf"/>
</dbReference>
<feature type="compositionally biased region" description="Polar residues" evidence="1">
    <location>
        <begin position="678"/>
        <end position="695"/>
    </location>
</feature>
<dbReference type="InterPro" id="IPR000299">
    <property type="entry name" value="FERM_domain"/>
</dbReference>
<feature type="domain" description="FERM" evidence="2">
    <location>
        <begin position="304"/>
        <end position="619"/>
    </location>
</feature>
<sequence length="1010" mass="113951">MKKWTTTVTSSQVSLRKAISLRHGPLNEVECWAIISAAASSLGCSNEKFDYHKKATIYCPENMMLKSNGSIKVSDESLTIGDEYLCPQILTDKKEIPSYEFERIAIYSLAKTIQSASKNAILSNKMENCLNQMMNGGKTANEVHSLASNELKRLVGSILSPEAKFIAQLCKCSLGSSSTSTLNQYRSRPLPSSPIVENNEIEFSRLDTSTSSEASTPPPALPPKRIHTEVVPEVPAKNTRAKTPKTFKRNPSRLYRVVEPLTKISMSPVPATKRCVGPEFFVMSEKSPITLDMTVHSRRDSISKRVTVVMISGQRIVVHVTPSSATAGEVLERSLQALDIKESSLFTLSTMNGLEEYLPLSTDTKLSKVAPSGWKDSTSFNDARCQSSSDSFALYLRFKFFPEDIDTSFKDPNNKHQFYLQCRRDFVQSQFRLSVNQALGLAAMALQVEFGDYNDDIHDGGEYFVLDHYLPREIIKEFGRKEAYAALSQLHKAYFGQSQSKAEVKFCKEIQKLSHYGFHFFTVYENKKIRDGKRLVGIHTQGIFLFDKSFTASAHTVFASYLWNQIVRIQFDKSHFHLVVKSERPTENTKYKFYLPIDIQAKVMFDLSAAHHQRHNQMRYSSSNKTSEADVTAVINYKEPSMSGIRSLKNRILSKRQLSQRKLYTKPATTTEVEKPNSKQQTSNNHQQLKRSTTLASTTVKRLTHYSSMANDLGINGILDTSNKENCTPDKNYRYKVYLEPDDDESSSNNRAQRMPLQEKPIRDFIETPLHRGVTSRRRISTIADHQKRRRSESANPTRRIAMGRLSQCGSQVTSTGMRMGTRISMSALHRERIRFTTDLSTLPPAPKKRNLDLDFDTMEVKSLPQRVLTTYQNVSFPPKPKPVLTKVGNEENNLLPQQNESLSDSLIERFDKMESDESSQPEREIVAVVLSKDSRGRLGVKITGTPSGIYIGDFDPSGVMVVEGRLKSGDRIIAVNGRSLENVSYNQTLELIKKSSKNVQFLVSQIKSS</sequence>
<dbReference type="SMART" id="SM00295">
    <property type="entry name" value="B41"/>
    <property type="match status" value="1"/>
</dbReference>
<dbReference type="GO" id="GO:0048731">
    <property type="term" value="P:system development"/>
    <property type="evidence" value="ECO:0007669"/>
    <property type="project" value="UniProtKB-ARBA"/>
</dbReference>
<dbReference type="InterPro" id="IPR001478">
    <property type="entry name" value="PDZ"/>
</dbReference>
<dbReference type="EMBL" id="HACA01002547">
    <property type="protein sequence ID" value="CDW19908.1"/>
    <property type="molecule type" value="Transcribed_RNA"/>
</dbReference>
<dbReference type="CDD" id="cd14473">
    <property type="entry name" value="FERM_B-lobe"/>
    <property type="match status" value="1"/>
</dbReference>
<evidence type="ECO:0000259" key="3">
    <source>
        <dbReference type="PROSITE" id="PS50106"/>
    </source>
</evidence>
<dbReference type="SMART" id="SM01196">
    <property type="entry name" value="FERM_C"/>
    <property type="match status" value="1"/>
</dbReference>
<evidence type="ECO:0000313" key="4">
    <source>
        <dbReference type="EMBL" id="CDW19908.1"/>
    </source>
</evidence>
<dbReference type="InterPro" id="IPR018980">
    <property type="entry name" value="FERM_PH-like_C"/>
</dbReference>
<feature type="region of interest" description="Disordered" evidence="1">
    <location>
        <begin position="205"/>
        <end position="225"/>
    </location>
</feature>
<dbReference type="OrthoDB" id="123971at2759"/>
<dbReference type="SUPFAM" id="SSF47031">
    <property type="entry name" value="Second domain of FERM"/>
    <property type="match status" value="1"/>
</dbReference>
<dbReference type="Gene3D" id="2.30.42.10">
    <property type="match status" value="1"/>
</dbReference>
<dbReference type="PROSITE" id="PS50057">
    <property type="entry name" value="FERM_3"/>
    <property type="match status" value="1"/>
</dbReference>
<accession>A0A0K2T1N1</accession>
<dbReference type="InterPro" id="IPR014352">
    <property type="entry name" value="FERM/acyl-CoA-bd_prot_sf"/>
</dbReference>
<dbReference type="PANTHER" id="PTHR46900">
    <property type="entry name" value="TYROSINE-PROTEIN PHOSPHATASE NON-RECEPTOR TYPE 13"/>
    <property type="match status" value="1"/>
</dbReference>